<dbReference type="SUPFAM" id="SSF48173">
    <property type="entry name" value="Cryptochrome/photolyase FAD-binding domain"/>
    <property type="match status" value="1"/>
</dbReference>
<dbReference type="Proteomes" id="UP000256220">
    <property type="component" value="Unassembled WGS sequence"/>
</dbReference>
<name>A0A2P2FZG8_AMYLU</name>
<evidence type="ECO:0000256" key="1">
    <source>
        <dbReference type="SAM" id="MobiDB-lite"/>
    </source>
</evidence>
<evidence type="ECO:0000313" key="2">
    <source>
        <dbReference type="EMBL" id="KFU82120.1"/>
    </source>
</evidence>
<organism evidence="2 3">
    <name type="scientific">Amycolatopsis lurida NRRL 2430</name>
    <dbReference type="NCBI Taxonomy" id="1460371"/>
    <lineage>
        <taxon>Bacteria</taxon>
        <taxon>Bacillati</taxon>
        <taxon>Actinomycetota</taxon>
        <taxon>Actinomycetes</taxon>
        <taxon>Pseudonocardiales</taxon>
        <taxon>Pseudonocardiaceae</taxon>
        <taxon>Amycolatopsis</taxon>
    </lineage>
</organism>
<dbReference type="Pfam" id="PF04244">
    <property type="entry name" value="DPRP"/>
    <property type="match status" value="1"/>
</dbReference>
<gene>
    <name evidence="2" type="ORF">BB31_07210</name>
</gene>
<proteinExistence type="predicted"/>
<dbReference type="InterPro" id="IPR014729">
    <property type="entry name" value="Rossmann-like_a/b/a_fold"/>
</dbReference>
<feature type="region of interest" description="Disordered" evidence="1">
    <location>
        <begin position="166"/>
        <end position="187"/>
    </location>
</feature>
<dbReference type="GO" id="GO:0016829">
    <property type="term" value="F:lyase activity"/>
    <property type="evidence" value="ECO:0007669"/>
    <property type="project" value="UniProtKB-KW"/>
</dbReference>
<dbReference type="PANTHER" id="PTHR38657">
    <property type="entry name" value="SLR1343 PROTEIN"/>
    <property type="match status" value="1"/>
</dbReference>
<dbReference type="Gene3D" id="1.10.579.10">
    <property type="entry name" value="DNA Cyclobutane Dipyrimidine Photolyase, subunit A, domain 3"/>
    <property type="match status" value="1"/>
</dbReference>
<sequence length="498" mass="56220">MSSPPALWLFGDQLGPHFHSTPEHRDREVLMIRSATAFGRRRFHRQKLHLVEAGMRRLVADLGGRARIVDAPTYTDGLRRFGKPVVVHEPGSHAADALVRRLREQGIVTDILPTPGFVLSKQDFSAWISGRRRYLMEDFYRDQRRRFGILLEPDGEPVGGKWNYDHDNRRPPPGRSTLPVPAPWHPKENAIDQDVRADLDRAESEGAIHPVGVDGPRRFAVGHAEAVRALRRFLDHRLATFGPHQDAMLHADWAMSHALLSVPLNHGLLDPLDVVRKAEERYRDGTAPLASVEGFVRQVLGWREWVWHLYWHLGPDYSDRNVLRAHEKPPSWWWELDADAVEAACLRSALTGVRDRGYAHHIERLMVLGNHALQRAYDPAELTDWFATAFVDGFPWVMPANVIGMSQYADGGIVATKPYAAGGAYINRMSDHCGGCVFDPKKRVGASACPFTAGYWAFLDRNAKRLEGNPRMRQPLDGVKRLSDLSAVVAQESDRRGF</sequence>
<dbReference type="Gene3D" id="3.40.50.620">
    <property type="entry name" value="HUPs"/>
    <property type="match status" value="1"/>
</dbReference>
<dbReference type="InterPro" id="IPR007357">
    <property type="entry name" value="PhrB-like"/>
</dbReference>
<protein>
    <submittedName>
        <fullName evidence="2">Deoxyribodipyrimidine photolyase</fullName>
    </submittedName>
</protein>
<accession>A0A2P2FZG8</accession>
<keyword evidence="2" id="KW-0456">Lyase</keyword>
<evidence type="ECO:0000313" key="3">
    <source>
        <dbReference type="Proteomes" id="UP000256220"/>
    </source>
</evidence>
<comment type="caution">
    <text evidence="2">The sequence shown here is derived from an EMBL/GenBank/DDBJ whole genome shotgun (WGS) entry which is preliminary data.</text>
</comment>
<dbReference type="Gene3D" id="1.25.40.80">
    <property type="match status" value="1"/>
</dbReference>
<dbReference type="InterPro" id="IPR052551">
    <property type="entry name" value="UV-DNA_repair_photolyase"/>
</dbReference>
<dbReference type="Gene3D" id="1.10.10.1710">
    <property type="entry name" value="Deoxyribodipyrimidine photolyase-related"/>
    <property type="match status" value="1"/>
</dbReference>
<dbReference type="AlphaFoldDB" id="A0A2P2FZG8"/>
<dbReference type="InterPro" id="IPR036134">
    <property type="entry name" value="Crypto/Photolyase_FAD-like_sf"/>
</dbReference>
<dbReference type="RefSeq" id="WP_034307322.1">
    <property type="nucleotide sequence ID" value="NZ_JFBM01000004.1"/>
</dbReference>
<reference evidence="2 3" key="1">
    <citation type="journal article" date="2014" name="Genome Announc.">
        <title>Draft Genome Sequence of Amycolatopsis lurida NRRL 2430, Producer of the Glycopeptide Family Antibiotic Ristocetin.</title>
        <authorList>
            <person name="Kwun M.J."/>
            <person name="Hong H.J."/>
        </authorList>
    </citation>
    <scope>NUCLEOTIDE SEQUENCE [LARGE SCALE GENOMIC DNA]</scope>
    <source>
        <strain evidence="2 3">NRRL 2430</strain>
    </source>
</reference>
<dbReference type="EMBL" id="JFBM01000004">
    <property type="protein sequence ID" value="KFU82120.1"/>
    <property type="molecule type" value="Genomic_DNA"/>
</dbReference>
<dbReference type="PANTHER" id="PTHR38657:SF1">
    <property type="entry name" value="SLR1343 PROTEIN"/>
    <property type="match status" value="1"/>
</dbReference>
<keyword evidence="3" id="KW-1185">Reference proteome</keyword>